<evidence type="ECO:0000313" key="2">
    <source>
        <dbReference type="Proteomes" id="UP000316759"/>
    </source>
</evidence>
<evidence type="ECO:0000313" key="1">
    <source>
        <dbReference type="EMBL" id="TPP57060.1"/>
    </source>
</evidence>
<keyword evidence="2" id="KW-1185">Reference proteome</keyword>
<proteinExistence type="predicted"/>
<sequence length="66" mass="8292">MQHVSENRNVVRYEMDFWNRRTGMNNIKMSAYNVHRMWNHQTMTHRMIQDRRYNEQFCGQNYLVHS</sequence>
<dbReference type="AlphaFoldDB" id="A0A504YGK8"/>
<name>A0A504YGK8_FASGI</name>
<protein>
    <submittedName>
        <fullName evidence="1">Uncharacterized protein</fullName>
    </submittedName>
</protein>
<gene>
    <name evidence="1" type="ORF">FGIG_01959</name>
</gene>
<comment type="caution">
    <text evidence="1">The sequence shown here is derived from an EMBL/GenBank/DDBJ whole genome shotgun (WGS) entry which is preliminary data.</text>
</comment>
<accession>A0A504YGK8</accession>
<reference evidence="1 2" key="1">
    <citation type="submission" date="2019-04" db="EMBL/GenBank/DDBJ databases">
        <title>Annotation for the trematode Fasciola gigantica.</title>
        <authorList>
            <person name="Choi Y.-J."/>
        </authorList>
    </citation>
    <scope>NUCLEOTIDE SEQUENCE [LARGE SCALE GENOMIC DNA]</scope>
    <source>
        <strain evidence="1">Uganda_cow_1</strain>
    </source>
</reference>
<dbReference type="Proteomes" id="UP000316759">
    <property type="component" value="Unassembled WGS sequence"/>
</dbReference>
<dbReference type="EMBL" id="SUNJ01013726">
    <property type="protein sequence ID" value="TPP57060.1"/>
    <property type="molecule type" value="Genomic_DNA"/>
</dbReference>
<organism evidence="1 2">
    <name type="scientific">Fasciola gigantica</name>
    <name type="common">Giant liver fluke</name>
    <dbReference type="NCBI Taxonomy" id="46835"/>
    <lineage>
        <taxon>Eukaryota</taxon>
        <taxon>Metazoa</taxon>
        <taxon>Spiralia</taxon>
        <taxon>Lophotrochozoa</taxon>
        <taxon>Platyhelminthes</taxon>
        <taxon>Trematoda</taxon>
        <taxon>Digenea</taxon>
        <taxon>Plagiorchiida</taxon>
        <taxon>Echinostomata</taxon>
        <taxon>Echinostomatoidea</taxon>
        <taxon>Fasciolidae</taxon>
        <taxon>Fasciola</taxon>
    </lineage>
</organism>